<dbReference type="Proteomes" id="UP000093694">
    <property type="component" value="Unassembled WGS sequence"/>
</dbReference>
<evidence type="ECO:0000313" key="3">
    <source>
        <dbReference type="EMBL" id="OAA91330.1"/>
    </source>
</evidence>
<dbReference type="EMBL" id="LITQ01000026">
    <property type="protein sequence ID" value="OAA91330.1"/>
    <property type="molecule type" value="Genomic_DNA"/>
</dbReference>
<proteinExistence type="predicted"/>
<dbReference type="InterPro" id="IPR008258">
    <property type="entry name" value="Transglycosylase_SLT_dom_1"/>
</dbReference>
<dbReference type="AlphaFoldDB" id="A0A166RXD9"/>
<reference evidence="3 5" key="1">
    <citation type="journal article" date="2015" name="Biotechnol. Bioeng.">
        <title>Genome sequence and phenotypic characterization of Caulobacter segnis.</title>
        <authorList>
            <person name="Patel S."/>
            <person name="Fletcher B."/>
            <person name="Scott D.C."/>
            <person name="Ely B."/>
        </authorList>
    </citation>
    <scope>NUCLEOTIDE SEQUENCE [LARGE SCALE GENOMIC DNA]</scope>
    <source>
        <strain evidence="3 5">PS02</strain>
    </source>
</reference>
<feature type="transmembrane region" description="Helical" evidence="1">
    <location>
        <begin position="580"/>
        <end position="598"/>
    </location>
</feature>
<evidence type="ECO:0000259" key="2">
    <source>
        <dbReference type="Pfam" id="PF01464"/>
    </source>
</evidence>
<keyword evidence="1" id="KW-0812">Transmembrane</keyword>
<dbReference type="InterPro" id="IPR023346">
    <property type="entry name" value="Lysozyme-like_dom_sf"/>
</dbReference>
<dbReference type="SUPFAM" id="SSF53955">
    <property type="entry name" value="Lysozyme-like"/>
    <property type="match status" value="1"/>
</dbReference>
<protein>
    <submittedName>
        <fullName evidence="3">Transglycosylase SLT domain protein</fullName>
    </submittedName>
</protein>
<reference evidence="4 6" key="2">
    <citation type="journal article" date="2016" name="Front. Microbiol.">
        <title>Industrial Acetogenic Biocatalysts: A Comparative Metabolic and Genomic Analysis.</title>
        <authorList>
            <person name="Bengelsdorf F."/>
            <person name="Poehlein A."/>
            <person name="Sonja S."/>
            <person name="Erz C."/>
            <person name="Hummel T."/>
            <person name="Hoffmeister S."/>
            <person name="Daniel R."/>
            <person name="Durre P."/>
        </authorList>
    </citation>
    <scope>NUCLEOTIDE SEQUENCE [LARGE SCALE GENOMIC DNA]</scope>
    <source>
        <strain evidence="4 6">PTA-10522</strain>
    </source>
</reference>
<evidence type="ECO:0000313" key="4">
    <source>
        <dbReference type="EMBL" id="OBR93962.1"/>
    </source>
</evidence>
<dbReference type="RefSeq" id="WP_063601816.1">
    <property type="nucleotide sequence ID" value="NZ_LITQ01000026.1"/>
</dbReference>
<keyword evidence="1" id="KW-0472">Membrane</keyword>
<evidence type="ECO:0000256" key="1">
    <source>
        <dbReference type="SAM" id="Phobius"/>
    </source>
</evidence>
<dbReference type="EMBL" id="LROR01000049">
    <property type="protein sequence ID" value="OBR93962.1"/>
    <property type="molecule type" value="Genomic_DNA"/>
</dbReference>
<organism evidence="3 5">
    <name type="scientific">Clostridium coskatii</name>
    <dbReference type="NCBI Taxonomy" id="1705578"/>
    <lineage>
        <taxon>Bacteria</taxon>
        <taxon>Bacillati</taxon>
        <taxon>Bacillota</taxon>
        <taxon>Clostridia</taxon>
        <taxon>Eubacteriales</taxon>
        <taxon>Clostridiaceae</taxon>
        <taxon>Clostridium</taxon>
    </lineage>
</organism>
<dbReference type="PATRIC" id="fig|1705578.3.peg.1991"/>
<feature type="domain" description="Transglycosylase SLT" evidence="2">
    <location>
        <begin position="868"/>
        <end position="966"/>
    </location>
</feature>
<evidence type="ECO:0000313" key="5">
    <source>
        <dbReference type="Proteomes" id="UP000077384"/>
    </source>
</evidence>
<dbReference type="Pfam" id="PF01464">
    <property type="entry name" value="SLT"/>
    <property type="match status" value="1"/>
</dbReference>
<feature type="transmembrane region" description="Helical" evidence="1">
    <location>
        <begin position="407"/>
        <end position="431"/>
    </location>
</feature>
<keyword evidence="6" id="KW-1185">Reference proteome</keyword>
<dbReference type="CDD" id="cd13402">
    <property type="entry name" value="LT_TF-like"/>
    <property type="match status" value="1"/>
</dbReference>
<dbReference type="Gene3D" id="1.10.530.10">
    <property type="match status" value="1"/>
</dbReference>
<dbReference type="Proteomes" id="UP000077384">
    <property type="component" value="Unassembled WGS sequence"/>
</dbReference>
<accession>A0A166RXD9</accession>
<sequence>MSRTIATILNLKDLFSPTLLETVKSTKEFQRQIQHTQNEISKLKSGVSESFGNIKTKVAETVAGLGIAEFAKKSVELASDLVEVQNVVDQTFGSGAAQINNWSKIALNAFGLNQLQAKQFTGYLGAMMKSSGITGSSLTKMSENLVGLAGDMASFDNLDPELAFEKIRSGISGETEPLKEIGINMDVANLKAFALKEGIKKSYESMSQAEQVTLRYNYLMSVTADKHGDFAKTQQTFANQMRIAKGSIEQAGASIATGFLPYLNKLLLMFNSGGLKEIGSVFRDIGNTITSIANSAKTPVQSLVNSLGNLAQTSGLKTLFSGVDSKPLETLKYTINSVIYGVRDLVNFVSNHMIATKTLLSGLAGAFVATKFIQEAIKMQNAISGISEGIQKLKDLSKVGKLFTTIFSVPGGALGFIAIIAAVAAGAYLIINHWTQVKQFVDNFFNSVQGKFLTATVGILGITKATKALGITFTDLKITGLYAADAVKKIGLGIGTGFSKAGLLAKTLGSSLLGIGKSALSAARDIALMTAGIVKQGALWAANALKAGIYKTATLAVAAAERVTSIAQAALNFVMNLNPIVLIITAIAGLVVALVTLYNKNVWFRNQVNIVFAWFGTLPSKFKGWAHDMIQGFVQGIQDKIASVKQGAQNIANTIKKILHFSKPDEGPLTEYGNWMPDFITGMNQGVINTTPVITKGITDMATNMTVPINNFVTSSNTLGVNAIQELSAGISSQTSNAVATAQDLATKILQGVKDIFGIHSPSRKMGDVGINFMQGFINKLKSSNIADVIKTVFGDIASLANGTLGGAISNIVSNFINMGDLKGLGSTLQGIMQYGVGFLSGGGNIGQWIQLAMALTGVSSDWMGPLQEIIQHESGGDPNSINLWDYNAQHGDPSRGLMQLTGENMSDWHLPGMDNIYDPISNIAAGIRLIQHDYGSVYNVPGVKALAGGGSYVGYASGTNSANKGVAELAENGAELVTSRQFRNLKGGEHVYTAQETKGLLGGKSINMTNNFYFKGNVGNDEFFDQAGSHIVTKIRMALNNM</sequence>
<name>A0A166RXD9_9CLOT</name>
<keyword evidence="1" id="KW-1133">Transmembrane helix</keyword>
<evidence type="ECO:0000313" key="6">
    <source>
        <dbReference type="Proteomes" id="UP000093694"/>
    </source>
</evidence>
<gene>
    <name evidence="4" type="ORF">CLCOS_20980</name>
    <name evidence="3" type="ORF">WX73_01740</name>
</gene>
<comment type="caution">
    <text evidence="3">The sequence shown here is derived from an EMBL/GenBank/DDBJ whole genome shotgun (WGS) entry which is preliminary data.</text>
</comment>